<evidence type="ECO:0000259" key="1">
    <source>
        <dbReference type="Pfam" id="PF00534"/>
    </source>
</evidence>
<dbReference type="InterPro" id="IPR050194">
    <property type="entry name" value="Glycosyltransferase_grp1"/>
</dbReference>
<feature type="domain" description="Glycosyltransferase subfamily 4-like N-terminal" evidence="2">
    <location>
        <begin position="11"/>
        <end position="202"/>
    </location>
</feature>
<evidence type="ECO:0000313" key="3">
    <source>
        <dbReference type="EMBL" id="OGC91723.1"/>
    </source>
</evidence>
<evidence type="ECO:0000259" key="2">
    <source>
        <dbReference type="Pfam" id="PF13439"/>
    </source>
</evidence>
<proteinExistence type="predicted"/>
<dbReference type="InterPro" id="IPR028098">
    <property type="entry name" value="Glyco_trans_4-like_N"/>
</dbReference>
<gene>
    <name evidence="3" type="ORF">A2876_04535</name>
</gene>
<sequence>MKIAVFHNFPPGGGKRTVFEQVKGLINLGHVIDVYELSNPQSYFWDLSALKCRMFKFDFSLFASHPPFLTRLEKDWRNLFVLSKVHRKIAQLINNGGYNVALIHSDKYTESPFILRYLTIPHIYHCHEWLRLGYEKELAFTERVILPKKIYELLTRQIRKLVDKSNAKSAQTIITNSKFTQNNILTAYDRQAVICHSGVDTDIFRPFTHKKKHILFMGQKNFVGGYEFVQKFFSLLPPKIKPRLQSFGFPKGRPDIHNDHLLAQAYSSALATLCVSYNEPFGLKSIESMACGTPVLAVNEGGYPESVIDGKNGWLLPRNPDLFAQKIIQLIKYPEISVQTGKAARKHVVRNWTWKRHVDQLEEILKHAAQS</sequence>
<dbReference type="Proteomes" id="UP000178176">
    <property type="component" value="Unassembled WGS sequence"/>
</dbReference>
<dbReference type="CDD" id="cd03801">
    <property type="entry name" value="GT4_PimA-like"/>
    <property type="match status" value="1"/>
</dbReference>
<dbReference type="Gene3D" id="3.40.50.2000">
    <property type="entry name" value="Glycogen Phosphorylase B"/>
    <property type="match status" value="3"/>
</dbReference>
<dbReference type="GO" id="GO:0016757">
    <property type="term" value="F:glycosyltransferase activity"/>
    <property type="evidence" value="ECO:0007669"/>
    <property type="project" value="InterPro"/>
</dbReference>
<dbReference type="PANTHER" id="PTHR45947:SF3">
    <property type="entry name" value="SULFOQUINOVOSYL TRANSFERASE SQD2"/>
    <property type="match status" value="1"/>
</dbReference>
<protein>
    <recommendedName>
        <fullName evidence="5">Glycosyl transferase family 1 domain-containing protein</fullName>
    </recommendedName>
</protein>
<feature type="domain" description="Glycosyl transferase family 1" evidence="1">
    <location>
        <begin position="259"/>
        <end position="347"/>
    </location>
</feature>
<dbReference type="Pfam" id="PF13439">
    <property type="entry name" value="Glyco_transf_4"/>
    <property type="match status" value="1"/>
</dbReference>
<dbReference type="PANTHER" id="PTHR45947">
    <property type="entry name" value="SULFOQUINOVOSYL TRANSFERASE SQD2"/>
    <property type="match status" value="1"/>
</dbReference>
<dbReference type="Pfam" id="PF00534">
    <property type="entry name" value="Glycos_transf_1"/>
    <property type="match status" value="1"/>
</dbReference>
<organism evidence="3 4">
    <name type="scientific">Candidatus Amesbacteria bacterium RIFCSPHIGHO2_01_FULL_48_32b</name>
    <dbReference type="NCBI Taxonomy" id="1797253"/>
    <lineage>
        <taxon>Bacteria</taxon>
        <taxon>Candidatus Amesiibacteriota</taxon>
    </lineage>
</organism>
<dbReference type="EMBL" id="MEXH01000030">
    <property type="protein sequence ID" value="OGC91723.1"/>
    <property type="molecule type" value="Genomic_DNA"/>
</dbReference>
<evidence type="ECO:0008006" key="5">
    <source>
        <dbReference type="Google" id="ProtNLM"/>
    </source>
</evidence>
<comment type="caution">
    <text evidence="3">The sequence shown here is derived from an EMBL/GenBank/DDBJ whole genome shotgun (WGS) entry which is preliminary data.</text>
</comment>
<dbReference type="InterPro" id="IPR001296">
    <property type="entry name" value="Glyco_trans_1"/>
</dbReference>
<name>A0A1F4YER1_9BACT</name>
<accession>A0A1F4YER1</accession>
<dbReference type="AlphaFoldDB" id="A0A1F4YER1"/>
<reference evidence="3 4" key="1">
    <citation type="journal article" date="2016" name="Nat. Commun.">
        <title>Thousands of microbial genomes shed light on interconnected biogeochemical processes in an aquifer system.</title>
        <authorList>
            <person name="Anantharaman K."/>
            <person name="Brown C.T."/>
            <person name="Hug L.A."/>
            <person name="Sharon I."/>
            <person name="Castelle C.J."/>
            <person name="Probst A.J."/>
            <person name="Thomas B.C."/>
            <person name="Singh A."/>
            <person name="Wilkins M.J."/>
            <person name="Karaoz U."/>
            <person name="Brodie E.L."/>
            <person name="Williams K.H."/>
            <person name="Hubbard S.S."/>
            <person name="Banfield J.F."/>
        </authorList>
    </citation>
    <scope>NUCLEOTIDE SEQUENCE [LARGE SCALE GENOMIC DNA]</scope>
</reference>
<dbReference type="SUPFAM" id="SSF53756">
    <property type="entry name" value="UDP-Glycosyltransferase/glycogen phosphorylase"/>
    <property type="match status" value="1"/>
</dbReference>
<evidence type="ECO:0000313" key="4">
    <source>
        <dbReference type="Proteomes" id="UP000178176"/>
    </source>
</evidence>